<dbReference type="Gene3D" id="3.90.550.10">
    <property type="entry name" value="Spore Coat Polysaccharide Biosynthesis Protein SpsA, Chain A"/>
    <property type="match status" value="1"/>
</dbReference>
<sequence length="326" mass="38689">MCEVSIIVPCYNVEPYLEMFIDSLTRQSFKDFEVLFVDDGSTDGTRIILNKFKKKDKRVQLISQENQGVGVARNNGLLRAKGKYVCFFDPDDIVKFDLLEESLKKLRDKKFDIYIYGIGYINNNGEFLPKKTTLQKKEEILICDYDSLVKNFEKLFYETSMFSPCNKIYSKEFLLDNNLLFPNNRTGQDSLFNIEAIKKAQTIYITHEIYYYYRFNRKGSAARKIDTQRIKDDLLICHSFTKMTHELDLDLSYPLNLNFQKYYKLTKRINQKKSNQKSLLLYLFSDQKLTQLFKLHRISDIYGKKNKLRFLYFLMSNYSLLRKGKL</sequence>
<dbReference type="InterPro" id="IPR001173">
    <property type="entry name" value="Glyco_trans_2-like"/>
</dbReference>
<protein>
    <recommendedName>
        <fullName evidence="1">Glycosyltransferase 2-like domain-containing protein</fullName>
    </recommendedName>
</protein>
<dbReference type="Proteomes" id="UP000195024">
    <property type="component" value="Unassembled WGS sequence"/>
</dbReference>
<dbReference type="SUPFAM" id="SSF53448">
    <property type="entry name" value="Nucleotide-diphospho-sugar transferases"/>
    <property type="match status" value="1"/>
</dbReference>
<dbReference type="RefSeq" id="WP_086334339.1">
    <property type="nucleotide sequence ID" value="NZ_NGMS01000001.1"/>
</dbReference>
<name>A0A242KWQ9_ENTMU</name>
<organism evidence="2 3">
    <name type="scientific">Enterococcus mundtii</name>
    <dbReference type="NCBI Taxonomy" id="53346"/>
    <lineage>
        <taxon>Bacteria</taxon>
        <taxon>Bacillati</taxon>
        <taxon>Bacillota</taxon>
        <taxon>Bacilli</taxon>
        <taxon>Lactobacillales</taxon>
        <taxon>Enterococcaceae</taxon>
        <taxon>Enterococcus</taxon>
    </lineage>
</organism>
<accession>A0A242KWQ9</accession>
<dbReference type="PANTHER" id="PTHR22916">
    <property type="entry name" value="GLYCOSYLTRANSFERASE"/>
    <property type="match status" value="1"/>
</dbReference>
<dbReference type="InterPro" id="IPR029044">
    <property type="entry name" value="Nucleotide-diphossugar_trans"/>
</dbReference>
<dbReference type="Pfam" id="PF00535">
    <property type="entry name" value="Glycos_transf_2"/>
    <property type="match status" value="1"/>
</dbReference>
<gene>
    <name evidence="2" type="ORF">A5802_000098</name>
</gene>
<dbReference type="PANTHER" id="PTHR22916:SF3">
    <property type="entry name" value="UDP-GLCNAC:BETAGAL BETA-1,3-N-ACETYLGLUCOSAMINYLTRANSFERASE-LIKE PROTEIN 1"/>
    <property type="match status" value="1"/>
</dbReference>
<evidence type="ECO:0000313" key="2">
    <source>
        <dbReference type="EMBL" id="OTP26387.1"/>
    </source>
</evidence>
<proteinExistence type="predicted"/>
<evidence type="ECO:0000313" key="3">
    <source>
        <dbReference type="Proteomes" id="UP000195024"/>
    </source>
</evidence>
<evidence type="ECO:0000259" key="1">
    <source>
        <dbReference type="Pfam" id="PF00535"/>
    </source>
</evidence>
<dbReference type="EMBL" id="NGMS01000001">
    <property type="protein sequence ID" value="OTP26387.1"/>
    <property type="molecule type" value="Genomic_DNA"/>
</dbReference>
<dbReference type="CDD" id="cd00761">
    <property type="entry name" value="Glyco_tranf_GTA_type"/>
    <property type="match status" value="1"/>
</dbReference>
<dbReference type="AlphaFoldDB" id="A0A242KWQ9"/>
<reference evidence="2 3" key="1">
    <citation type="submission" date="2017-05" db="EMBL/GenBank/DDBJ databases">
        <title>The Genome Sequence of Enterococcus mundtii 6B1_DIV0119.</title>
        <authorList>
            <consortium name="The Broad Institute Genomics Platform"/>
            <consortium name="The Broad Institute Genomic Center for Infectious Diseases"/>
            <person name="Earl A."/>
            <person name="Manson A."/>
            <person name="Schwartman J."/>
            <person name="Gilmore M."/>
            <person name="Abouelleil A."/>
            <person name="Cao P."/>
            <person name="Chapman S."/>
            <person name="Cusick C."/>
            <person name="Shea T."/>
            <person name="Young S."/>
            <person name="Neafsey D."/>
            <person name="Nusbaum C."/>
            <person name="Birren B."/>
        </authorList>
    </citation>
    <scope>NUCLEOTIDE SEQUENCE [LARGE SCALE GENOMIC DNA]</scope>
    <source>
        <strain evidence="2 3">6B1_DIV0119</strain>
    </source>
</reference>
<comment type="caution">
    <text evidence="2">The sequence shown here is derived from an EMBL/GenBank/DDBJ whole genome shotgun (WGS) entry which is preliminary data.</text>
</comment>
<dbReference type="GO" id="GO:0016758">
    <property type="term" value="F:hexosyltransferase activity"/>
    <property type="evidence" value="ECO:0007669"/>
    <property type="project" value="UniProtKB-ARBA"/>
</dbReference>
<feature type="domain" description="Glycosyltransferase 2-like" evidence="1">
    <location>
        <begin position="5"/>
        <end position="173"/>
    </location>
</feature>